<feature type="region of interest" description="Disordered" evidence="1">
    <location>
        <begin position="1"/>
        <end position="143"/>
    </location>
</feature>
<feature type="compositionally biased region" description="Basic and acidic residues" evidence="1">
    <location>
        <begin position="72"/>
        <end position="96"/>
    </location>
</feature>
<evidence type="ECO:0000313" key="3">
    <source>
        <dbReference type="Proteomes" id="UP000267027"/>
    </source>
</evidence>
<organism evidence="4">
    <name type="scientific">Angiostrongylus costaricensis</name>
    <name type="common">Nematode worm</name>
    <dbReference type="NCBI Taxonomy" id="334426"/>
    <lineage>
        <taxon>Eukaryota</taxon>
        <taxon>Metazoa</taxon>
        <taxon>Ecdysozoa</taxon>
        <taxon>Nematoda</taxon>
        <taxon>Chromadorea</taxon>
        <taxon>Rhabditida</taxon>
        <taxon>Rhabditina</taxon>
        <taxon>Rhabditomorpha</taxon>
        <taxon>Strongyloidea</taxon>
        <taxon>Metastrongylidae</taxon>
        <taxon>Angiostrongylus</taxon>
    </lineage>
</organism>
<reference evidence="4" key="1">
    <citation type="submission" date="2017-02" db="UniProtKB">
        <authorList>
            <consortium name="WormBaseParasite"/>
        </authorList>
    </citation>
    <scope>IDENTIFICATION</scope>
</reference>
<feature type="compositionally biased region" description="Basic and acidic residues" evidence="1">
    <location>
        <begin position="126"/>
        <end position="143"/>
    </location>
</feature>
<feature type="compositionally biased region" description="Basic residues" evidence="1">
    <location>
        <begin position="114"/>
        <end position="125"/>
    </location>
</feature>
<gene>
    <name evidence="2" type="ORF">ACOC_LOCUS636</name>
</gene>
<reference evidence="2 3" key="2">
    <citation type="submission" date="2018-11" db="EMBL/GenBank/DDBJ databases">
        <authorList>
            <consortium name="Pathogen Informatics"/>
        </authorList>
    </citation>
    <scope>NUCLEOTIDE SEQUENCE [LARGE SCALE GENOMIC DNA]</scope>
    <source>
        <strain evidence="2 3">Costa Rica</strain>
    </source>
</reference>
<evidence type="ECO:0000313" key="2">
    <source>
        <dbReference type="EMBL" id="VDM52221.1"/>
    </source>
</evidence>
<keyword evidence="3" id="KW-1185">Reference proteome</keyword>
<proteinExistence type="predicted"/>
<evidence type="ECO:0000256" key="1">
    <source>
        <dbReference type="SAM" id="MobiDB-lite"/>
    </source>
</evidence>
<feature type="compositionally biased region" description="Basic and acidic residues" evidence="1">
    <location>
        <begin position="1"/>
        <end position="30"/>
    </location>
</feature>
<dbReference type="Proteomes" id="UP000267027">
    <property type="component" value="Unassembled WGS sequence"/>
</dbReference>
<dbReference type="EMBL" id="UYYA01000070">
    <property type="protein sequence ID" value="VDM52221.1"/>
    <property type="molecule type" value="Genomic_DNA"/>
</dbReference>
<dbReference type="AlphaFoldDB" id="A0A0R3PAN1"/>
<protein>
    <submittedName>
        <fullName evidence="2 4">Uncharacterized protein</fullName>
    </submittedName>
</protein>
<dbReference type="WBParaSite" id="ACOC_0000063501-mRNA-1">
    <property type="protein sequence ID" value="ACOC_0000063501-mRNA-1"/>
    <property type="gene ID" value="ACOC_0000063501"/>
</dbReference>
<feature type="compositionally biased region" description="Basic and acidic residues" evidence="1">
    <location>
        <begin position="49"/>
        <end position="64"/>
    </location>
</feature>
<evidence type="ECO:0000313" key="4">
    <source>
        <dbReference type="WBParaSite" id="ACOC_0000063501-mRNA-1"/>
    </source>
</evidence>
<accession>A0A0R3PAN1</accession>
<name>A0A0R3PAN1_ANGCS</name>
<sequence length="143" mass="16461">MHTRADELTSRESDIQTNKKEEIEDGDPGRRLSLGIRDQQLAKLANTAKNEKERKEGVVESGKRERGRRRTRVDELMSHDSDIRAHGKEGKEDGAPSRRRSLRIRDQQVTKLASMRKMKKKKKQVSLKEKRGSEREDGARPTS</sequence>